<dbReference type="Proteomes" id="UP000235786">
    <property type="component" value="Unassembled WGS sequence"/>
</dbReference>
<sequence>MADICALAHRAREKLTQEVSCNDPLLRRVVGHARLLDQMFVQLAVTESRCDDAQDEVSRGLREERHKPRDAAADGSESESESDSDSDSDSDLAWLLDPDTDSDTDPDSDPDTDSDTDSAPDSDSSSEWPPCDSGGEGERESAARDLSQAECWEEETSVAEAPNVQAKFLGGSLKSPRGWSRFLGILTQHA</sequence>
<organism evidence="2 3">
    <name type="scientific">Hyaloscypha variabilis (strain UAMH 11265 / GT02V1 / F)</name>
    <name type="common">Meliniomyces variabilis</name>
    <dbReference type="NCBI Taxonomy" id="1149755"/>
    <lineage>
        <taxon>Eukaryota</taxon>
        <taxon>Fungi</taxon>
        <taxon>Dikarya</taxon>
        <taxon>Ascomycota</taxon>
        <taxon>Pezizomycotina</taxon>
        <taxon>Leotiomycetes</taxon>
        <taxon>Helotiales</taxon>
        <taxon>Hyaloscyphaceae</taxon>
        <taxon>Hyaloscypha</taxon>
        <taxon>Hyaloscypha variabilis</taxon>
    </lineage>
</organism>
<proteinExistence type="predicted"/>
<reference evidence="2 3" key="1">
    <citation type="submission" date="2016-04" db="EMBL/GenBank/DDBJ databases">
        <title>A degradative enzymes factory behind the ericoid mycorrhizal symbiosis.</title>
        <authorList>
            <consortium name="DOE Joint Genome Institute"/>
            <person name="Martino E."/>
            <person name="Morin E."/>
            <person name="Grelet G."/>
            <person name="Kuo A."/>
            <person name="Kohler A."/>
            <person name="Daghino S."/>
            <person name="Barry K."/>
            <person name="Choi C."/>
            <person name="Cichocki N."/>
            <person name="Clum A."/>
            <person name="Copeland A."/>
            <person name="Hainaut M."/>
            <person name="Haridas S."/>
            <person name="Labutti K."/>
            <person name="Lindquist E."/>
            <person name="Lipzen A."/>
            <person name="Khouja H.-R."/>
            <person name="Murat C."/>
            <person name="Ohm R."/>
            <person name="Olson A."/>
            <person name="Spatafora J."/>
            <person name="Veneault-Fourrey C."/>
            <person name="Henrissat B."/>
            <person name="Grigoriev I."/>
            <person name="Martin F."/>
            <person name="Perotto S."/>
        </authorList>
    </citation>
    <scope>NUCLEOTIDE SEQUENCE [LARGE SCALE GENOMIC DNA]</scope>
    <source>
        <strain evidence="2 3">F</strain>
    </source>
</reference>
<accession>A0A2J6R7V0</accession>
<keyword evidence="3" id="KW-1185">Reference proteome</keyword>
<dbReference type="EMBL" id="KZ613953">
    <property type="protein sequence ID" value="PMD34570.1"/>
    <property type="molecule type" value="Genomic_DNA"/>
</dbReference>
<dbReference type="InterPro" id="IPR037738">
    <property type="entry name" value="Ecm13-like"/>
</dbReference>
<protein>
    <submittedName>
        <fullName evidence="2">Uncharacterized protein</fullName>
    </submittedName>
</protein>
<feature type="compositionally biased region" description="Basic and acidic residues" evidence="1">
    <location>
        <begin position="49"/>
        <end position="72"/>
    </location>
</feature>
<feature type="compositionally biased region" description="Acidic residues" evidence="1">
    <location>
        <begin position="98"/>
        <end position="120"/>
    </location>
</feature>
<dbReference type="OrthoDB" id="5431245at2759"/>
<gene>
    <name evidence="2" type="ORF">L207DRAFT_496362</name>
</gene>
<feature type="region of interest" description="Disordered" evidence="1">
    <location>
        <begin position="49"/>
        <end position="158"/>
    </location>
</feature>
<name>A0A2J6R7V0_HYAVF</name>
<evidence type="ECO:0000313" key="3">
    <source>
        <dbReference type="Proteomes" id="UP000235786"/>
    </source>
</evidence>
<evidence type="ECO:0000256" key="1">
    <source>
        <dbReference type="SAM" id="MobiDB-lite"/>
    </source>
</evidence>
<dbReference type="PANTHER" id="PTHR36826">
    <property type="entry name" value="PROTEIN ECM13"/>
    <property type="match status" value="1"/>
</dbReference>
<dbReference type="AlphaFoldDB" id="A0A2J6R7V0"/>
<dbReference type="PANTHER" id="PTHR36826:SF1">
    <property type="entry name" value="PROTEIN ECM13"/>
    <property type="match status" value="1"/>
</dbReference>
<feature type="compositionally biased region" description="Acidic residues" evidence="1">
    <location>
        <begin position="76"/>
        <end position="90"/>
    </location>
</feature>
<evidence type="ECO:0000313" key="2">
    <source>
        <dbReference type="EMBL" id="PMD34570.1"/>
    </source>
</evidence>